<name>A0A3D9ZQR3_9ACTN</name>
<proteinExistence type="predicted"/>
<dbReference type="EMBL" id="QUMQ01000001">
    <property type="protein sequence ID" value="REF99507.1"/>
    <property type="molecule type" value="Genomic_DNA"/>
</dbReference>
<reference evidence="1 2" key="1">
    <citation type="submission" date="2018-08" db="EMBL/GenBank/DDBJ databases">
        <title>Sequencing the genomes of 1000 actinobacteria strains.</title>
        <authorList>
            <person name="Klenk H.-P."/>
        </authorList>
    </citation>
    <scope>NUCLEOTIDE SEQUENCE [LARGE SCALE GENOMIC DNA]</scope>
    <source>
        <strain evidence="1 2">DSM 44099</strain>
    </source>
</reference>
<evidence type="ECO:0000313" key="2">
    <source>
        <dbReference type="Proteomes" id="UP000256913"/>
    </source>
</evidence>
<dbReference type="RefSeq" id="WP_116070675.1">
    <property type="nucleotide sequence ID" value="NZ_BONB01000023.1"/>
</dbReference>
<keyword evidence="2" id="KW-1185">Reference proteome</keyword>
<gene>
    <name evidence="1" type="ORF">DFJ67_5546</name>
</gene>
<evidence type="ECO:0008006" key="3">
    <source>
        <dbReference type="Google" id="ProtNLM"/>
    </source>
</evidence>
<evidence type="ECO:0000313" key="1">
    <source>
        <dbReference type="EMBL" id="REF99507.1"/>
    </source>
</evidence>
<sequence>MTLPPAVSDFFLSEIDDRLPGRVAGLFLHGSLCWGEFFAGSDVDFVGLWEELPTGADLALLRAAHEATKVRFPSLVFDGFHCTSADLAAAPALVGRRPVFYQGEFAAAGTIDINLVTWHELAERGITVRGELPPVFTDLAALLEFTRNNLDTFWRGIAKQVDDAGPTVFGGHDASVAFVGLGPARLHHLLTTGTLTSKSGAGRYVRDSLDQRWNLIARESLRLREDPGSASLYDDPARRGRDAGGLLRWLIDDGCRDRAGGSARRIDAAARHQGDPA</sequence>
<comment type="caution">
    <text evidence="1">The sequence shown here is derived from an EMBL/GenBank/DDBJ whole genome shotgun (WGS) entry which is preliminary data.</text>
</comment>
<dbReference type="Proteomes" id="UP000256913">
    <property type="component" value="Unassembled WGS sequence"/>
</dbReference>
<accession>A0A3D9ZQR3</accession>
<protein>
    <recommendedName>
        <fullName evidence="3">Nucleotidyltransferase-like protein</fullName>
    </recommendedName>
</protein>
<dbReference type="AlphaFoldDB" id="A0A3D9ZQR3"/>
<dbReference type="OrthoDB" id="4066793at2"/>
<organism evidence="1 2">
    <name type="scientific">Asanoa ferruginea</name>
    <dbReference type="NCBI Taxonomy" id="53367"/>
    <lineage>
        <taxon>Bacteria</taxon>
        <taxon>Bacillati</taxon>
        <taxon>Actinomycetota</taxon>
        <taxon>Actinomycetes</taxon>
        <taxon>Micromonosporales</taxon>
        <taxon>Micromonosporaceae</taxon>
        <taxon>Asanoa</taxon>
    </lineage>
</organism>